<dbReference type="GeneID" id="54485932"/>
<feature type="region of interest" description="Disordered" evidence="7">
    <location>
        <begin position="67"/>
        <end position="90"/>
    </location>
</feature>
<proteinExistence type="inferred from homology"/>
<dbReference type="EMBL" id="ML996584">
    <property type="protein sequence ID" value="KAF2753490.1"/>
    <property type="molecule type" value="Genomic_DNA"/>
</dbReference>
<protein>
    <recommendedName>
        <fullName evidence="10">Integral membrane protein, Mpv17/PMP22 family</fullName>
    </recommendedName>
</protein>
<evidence type="ECO:0000256" key="5">
    <source>
        <dbReference type="ARBA" id="ARBA00023136"/>
    </source>
</evidence>
<feature type="compositionally biased region" description="Basic and acidic residues" evidence="7">
    <location>
        <begin position="69"/>
        <end position="90"/>
    </location>
</feature>
<evidence type="ECO:0000256" key="1">
    <source>
        <dbReference type="ARBA" id="ARBA00004141"/>
    </source>
</evidence>
<dbReference type="InterPro" id="IPR007248">
    <property type="entry name" value="Mpv17_PMP22"/>
</dbReference>
<keyword evidence="4 6" id="KW-1133">Transmembrane helix</keyword>
<evidence type="ECO:0000313" key="9">
    <source>
        <dbReference type="Proteomes" id="UP000799437"/>
    </source>
</evidence>
<keyword evidence="9" id="KW-1185">Reference proteome</keyword>
<evidence type="ECO:0000256" key="2">
    <source>
        <dbReference type="ARBA" id="ARBA00006824"/>
    </source>
</evidence>
<dbReference type="GO" id="GO:0005778">
    <property type="term" value="C:peroxisomal membrane"/>
    <property type="evidence" value="ECO:0007669"/>
    <property type="project" value="TreeGrafter"/>
</dbReference>
<comment type="subcellular location">
    <subcellularLocation>
        <location evidence="1">Membrane</location>
        <topology evidence="1">Multi-pass membrane protein</topology>
    </subcellularLocation>
</comment>
<reference evidence="8" key="1">
    <citation type="journal article" date="2020" name="Stud. Mycol.">
        <title>101 Dothideomycetes genomes: a test case for predicting lifestyles and emergence of pathogens.</title>
        <authorList>
            <person name="Haridas S."/>
            <person name="Albert R."/>
            <person name="Binder M."/>
            <person name="Bloem J."/>
            <person name="Labutti K."/>
            <person name="Salamov A."/>
            <person name="Andreopoulos B."/>
            <person name="Baker S."/>
            <person name="Barry K."/>
            <person name="Bills G."/>
            <person name="Bluhm B."/>
            <person name="Cannon C."/>
            <person name="Castanera R."/>
            <person name="Culley D."/>
            <person name="Daum C."/>
            <person name="Ezra D."/>
            <person name="Gonzalez J."/>
            <person name="Henrissat B."/>
            <person name="Kuo A."/>
            <person name="Liang C."/>
            <person name="Lipzen A."/>
            <person name="Lutzoni F."/>
            <person name="Magnuson J."/>
            <person name="Mondo S."/>
            <person name="Nolan M."/>
            <person name="Ohm R."/>
            <person name="Pangilinan J."/>
            <person name="Park H.-J."/>
            <person name="Ramirez L."/>
            <person name="Alfaro M."/>
            <person name="Sun H."/>
            <person name="Tritt A."/>
            <person name="Yoshinaga Y."/>
            <person name="Zwiers L.-H."/>
            <person name="Turgeon B."/>
            <person name="Goodwin S."/>
            <person name="Spatafora J."/>
            <person name="Crous P."/>
            <person name="Grigoriev I."/>
        </authorList>
    </citation>
    <scope>NUCLEOTIDE SEQUENCE</scope>
    <source>
        <strain evidence="8">CBS 121739</strain>
    </source>
</reference>
<dbReference type="PANTHER" id="PTHR11266:SF80">
    <property type="entry name" value="PEROXISOMAL MEMBRANE PROTEIN 2"/>
    <property type="match status" value="1"/>
</dbReference>
<gene>
    <name evidence="8" type="ORF">EJ05DRAFT_480492</name>
</gene>
<keyword evidence="5 6" id="KW-0472">Membrane</keyword>
<evidence type="ECO:0000256" key="4">
    <source>
        <dbReference type="ARBA" id="ARBA00022989"/>
    </source>
</evidence>
<evidence type="ECO:0008006" key="10">
    <source>
        <dbReference type="Google" id="ProtNLM"/>
    </source>
</evidence>
<comment type="similarity">
    <text evidence="2 6">Belongs to the peroxisomal membrane protein PXMP2/4 family.</text>
</comment>
<evidence type="ECO:0000256" key="3">
    <source>
        <dbReference type="ARBA" id="ARBA00022692"/>
    </source>
</evidence>
<dbReference type="AlphaFoldDB" id="A0A6A6VV42"/>
<comment type="caution">
    <text evidence="6">Lacks conserved residue(s) required for the propagation of feature annotation.</text>
</comment>
<keyword evidence="3 6" id="KW-0812">Transmembrane</keyword>
<evidence type="ECO:0000313" key="8">
    <source>
        <dbReference type="EMBL" id="KAF2753490.1"/>
    </source>
</evidence>
<evidence type="ECO:0000256" key="6">
    <source>
        <dbReference type="RuleBase" id="RU363053"/>
    </source>
</evidence>
<evidence type="ECO:0000256" key="7">
    <source>
        <dbReference type="SAM" id="MobiDB-lite"/>
    </source>
</evidence>
<dbReference type="PANTHER" id="PTHR11266">
    <property type="entry name" value="PEROXISOMAL MEMBRANE PROTEIN 2, PXMP2 MPV17"/>
    <property type="match status" value="1"/>
</dbReference>
<organism evidence="8 9">
    <name type="scientific">Pseudovirgaria hyperparasitica</name>
    <dbReference type="NCBI Taxonomy" id="470096"/>
    <lineage>
        <taxon>Eukaryota</taxon>
        <taxon>Fungi</taxon>
        <taxon>Dikarya</taxon>
        <taxon>Ascomycota</taxon>
        <taxon>Pezizomycotina</taxon>
        <taxon>Dothideomycetes</taxon>
        <taxon>Dothideomycetes incertae sedis</taxon>
        <taxon>Acrospermales</taxon>
        <taxon>Acrospermaceae</taxon>
        <taxon>Pseudovirgaria</taxon>
    </lineage>
</organism>
<feature type="transmembrane region" description="Helical" evidence="6">
    <location>
        <begin position="167"/>
        <end position="186"/>
    </location>
</feature>
<dbReference type="Proteomes" id="UP000799437">
    <property type="component" value="Unassembled WGS sequence"/>
</dbReference>
<dbReference type="Pfam" id="PF04117">
    <property type="entry name" value="Mpv17_PMP22"/>
    <property type="match status" value="1"/>
</dbReference>
<name>A0A6A6VV42_9PEZI</name>
<sequence length="188" mass="20696">MGLLAQTAQASALAALSNILAQIITAYRTNSHFQLDWTPILRFVIFSILSTPPNVLWQEFLESKFPSMRPKDDPGAKKREEDTPTAMKKKELDPGNTATKFLLDQSVGAALNTWAFIAFIRGVNGASKGEVWTAVVEESYPLWLDGLKVWPIVSLISFTAIPVEKRVIFGSVIGVAWGIYLSLLTADV</sequence>
<dbReference type="RefSeq" id="XP_033595941.1">
    <property type="nucleotide sequence ID" value="XM_033744878.1"/>
</dbReference>
<dbReference type="OrthoDB" id="10267969at2759"/>
<accession>A0A6A6VV42</accession>